<keyword evidence="3" id="KW-1185">Reference proteome</keyword>
<gene>
    <name evidence="2" type="ORF">N0V87_006891</name>
</gene>
<accession>A0A9W8WVR1</accession>
<comment type="caution">
    <text evidence="2">The sequence shown here is derived from an EMBL/GenBank/DDBJ whole genome shotgun (WGS) entry which is preliminary data.</text>
</comment>
<organism evidence="2 3">
    <name type="scientific">Didymella glomerata</name>
    <dbReference type="NCBI Taxonomy" id="749621"/>
    <lineage>
        <taxon>Eukaryota</taxon>
        <taxon>Fungi</taxon>
        <taxon>Dikarya</taxon>
        <taxon>Ascomycota</taxon>
        <taxon>Pezizomycotina</taxon>
        <taxon>Dothideomycetes</taxon>
        <taxon>Pleosporomycetidae</taxon>
        <taxon>Pleosporales</taxon>
        <taxon>Pleosporineae</taxon>
        <taxon>Didymellaceae</taxon>
        <taxon>Didymella</taxon>
    </lineage>
</organism>
<name>A0A9W8WVR1_9PLEO</name>
<protein>
    <submittedName>
        <fullName evidence="2">Uncharacterized protein</fullName>
    </submittedName>
</protein>
<evidence type="ECO:0000256" key="1">
    <source>
        <dbReference type="SAM" id="MobiDB-lite"/>
    </source>
</evidence>
<proteinExistence type="predicted"/>
<dbReference type="EMBL" id="JAPEUV010000078">
    <property type="protein sequence ID" value="KAJ4334348.1"/>
    <property type="molecule type" value="Genomic_DNA"/>
</dbReference>
<evidence type="ECO:0000313" key="3">
    <source>
        <dbReference type="Proteomes" id="UP001140562"/>
    </source>
</evidence>
<dbReference type="OrthoDB" id="5010675at2759"/>
<feature type="region of interest" description="Disordered" evidence="1">
    <location>
        <begin position="373"/>
        <end position="415"/>
    </location>
</feature>
<dbReference type="Proteomes" id="UP001140562">
    <property type="component" value="Unassembled WGS sequence"/>
</dbReference>
<sequence length="415" mass="46784">MQRRWYQAKHAGEDIDHVPASGDAEIKELGRKTFVEKHSDGKMPFSKQEMDIAYQRYMQHAERLREIFETKRVHRAWTEVLGQLPDVHSVQIGVWEFNGSNDGSWRDLACDLRTHAHNHHTPGHDTQVCRQLQEPVGEQLFKAVVASLIATKATIVQLEIKCIVDSNFAWADDGTLDDLDLSHLQTLSFDPVEAEWGEMRLWSSERRATAASRSGLVLSTLLHKCSSNLRKLIINSGYGGGAQHTEWPPAGPARLPLLPALTSFTTGMNLDLPAFARFLLRSPALTFLQLNGCGGDQDKWGHLWDAIRDHPSRMTLDFDQLPCNEAAECSVYHYTGEPSKAEFDDDPWSNIDYSLENYLSGTRHWDRTLEMWFNGGDGGPTDSEEDDDDDDDDDDDNDDDGSNRDEAESELAEVS</sequence>
<evidence type="ECO:0000313" key="2">
    <source>
        <dbReference type="EMBL" id="KAJ4334348.1"/>
    </source>
</evidence>
<reference evidence="2" key="1">
    <citation type="submission" date="2022-10" db="EMBL/GenBank/DDBJ databases">
        <title>Tapping the CABI collections for fungal endophytes: first genome assemblies for Collariella, Neodidymelliopsis, Ascochyta clinopodiicola, Didymella pomorum, Didymosphaeria variabile, Neocosmospora piperis and Neocucurbitaria cava.</title>
        <authorList>
            <person name="Hill R."/>
        </authorList>
    </citation>
    <scope>NUCLEOTIDE SEQUENCE</scope>
    <source>
        <strain evidence="2">IMI 360193</strain>
    </source>
</reference>
<feature type="compositionally biased region" description="Acidic residues" evidence="1">
    <location>
        <begin position="382"/>
        <end position="400"/>
    </location>
</feature>
<dbReference type="AlphaFoldDB" id="A0A9W8WVR1"/>